<reference evidence="16" key="1">
    <citation type="journal article" date="2021" name="Evol. Appl.">
        <title>The genome of the Pyrenean desman and the effects of bottlenecks and inbreeding on the genomic landscape of an endangered species.</title>
        <authorList>
            <person name="Escoda L."/>
            <person name="Castresana J."/>
        </authorList>
    </citation>
    <scope>NUCLEOTIDE SEQUENCE</scope>
    <source>
        <strain evidence="16">IBE-C5619</strain>
    </source>
</reference>
<dbReference type="FunFam" id="1.20.140.150:FF:000027">
    <property type="entry name" value="Claudin"/>
    <property type="match status" value="1"/>
</dbReference>
<keyword evidence="5" id="KW-1003">Cell membrane</keyword>
<evidence type="ECO:0000256" key="2">
    <source>
        <dbReference type="ARBA" id="ARBA00004651"/>
    </source>
</evidence>
<comment type="function">
    <text evidence="11">Involved in alveolar fluid homeostasis via regulation of alveolar epithelial tight junction composition and therefore ion transport and solute permeability, potentially via downstream regulation of the actin cytoskeleton organization and beta-2-adrenergic signaling. Required for lung alveolarization and maintenance of the paracellular alveolar epithelial barrier. Acts to maintain epithelial progenitor cell proliferation and organ size, via regulation of YAP1 localization away from the nucleus and thereby restriction of YAP1 target gene transcription. Acts as a negative regulator of RANKL-induced osteoclast differentiation, potentially via relocation of TJP2/ZO-2 away from the nucleus, subsequently involved in bone resorption in response to calcium deficiency. Mediates the osteoprotective effects of estrogen, potentially via acting downstream of estrogen signaling independently of RANKL signaling pathways.</text>
</comment>
<evidence type="ECO:0000256" key="6">
    <source>
        <dbReference type="ARBA" id="ARBA00022553"/>
    </source>
</evidence>
<dbReference type="InterPro" id="IPR003928">
    <property type="entry name" value="Claudin18"/>
</dbReference>
<feature type="transmembrane region" description="Helical" evidence="15">
    <location>
        <begin position="176"/>
        <end position="197"/>
    </location>
</feature>
<dbReference type="PRINTS" id="PR01448">
    <property type="entry name" value="CLAUDIN18"/>
</dbReference>
<dbReference type="PRINTS" id="PR01077">
    <property type="entry name" value="CLAUDIN"/>
</dbReference>
<feature type="transmembrane region" description="Helical" evidence="15">
    <location>
        <begin position="339"/>
        <end position="365"/>
    </location>
</feature>
<feature type="transmembrane region" description="Helical" evidence="15">
    <location>
        <begin position="251"/>
        <end position="271"/>
    </location>
</feature>
<feature type="region of interest" description="Disordered" evidence="14">
    <location>
        <begin position="103"/>
        <end position="127"/>
    </location>
</feature>
<dbReference type="OrthoDB" id="8795554at2759"/>
<evidence type="ECO:0000256" key="15">
    <source>
        <dbReference type="SAM" id="Phobius"/>
    </source>
</evidence>
<dbReference type="InterPro" id="IPR004031">
    <property type="entry name" value="PMP22/EMP/MP20/Claudin"/>
</dbReference>
<dbReference type="Gene3D" id="1.20.140.150">
    <property type="match status" value="2"/>
</dbReference>
<keyword evidence="9 15" id="KW-1133">Transmembrane helix</keyword>
<proteinExistence type="inferred from homology"/>
<evidence type="ECO:0000256" key="5">
    <source>
        <dbReference type="ARBA" id="ARBA00022475"/>
    </source>
</evidence>
<feature type="region of interest" description="Disordered" evidence="14">
    <location>
        <begin position="396"/>
        <end position="431"/>
    </location>
</feature>
<evidence type="ECO:0000256" key="9">
    <source>
        <dbReference type="ARBA" id="ARBA00022989"/>
    </source>
</evidence>
<comment type="function">
    <text evidence="12">Required for the formation of the gastric paracellular barrier via its role in tight junction formation, thereby involved in the response to gastric acidification.</text>
</comment>
<comment type="similarity">
    <text evidence="3">Belongs to the claudin family.</text>
</comment>
<dbReference type="InterPro" id="IPR006187">
    <property type="entry name" value="Claudin"/>
</dbReference>
<dbReference type="GO" id="GO:0005923">
    <property type="term" value="C:bicellular tight junction"/>
    <property type="evidence" value="ECO:0007669"/>
    <property type="project" value="UniProtKB-SubCell"/>
</dbReference>
<evidence type="ECO:0000313" key="16">
    <source>
        <dbReference type="EMBL" id="KAG8511449.1"/>
    </source>
</evidence>
<dbReference type="EMBL" id="JAGFMF010011830">
    <property type="protein sequence ID" value="KAG8511449.1"/>
    <property type="molecule type" value="Genomic_DNA"/>
</dbReference>
<evidence type="ECO:0000256" key="10">
    <source>
        <dbReference type="ARBA" id="ARBA00023136"/>
    </source>
</evidence>
<feature type="transmembrane region" description="Helical" evidence="15">
    <location>
        <begin position="292"/>
        <end position="319"/>
    </location>
</feature>
<feature type="non-terminal residue" evidence="16">
    <location>
        <position position="431"/>
    </location>
</feature>
<gene>
    <name evidence="16" type="ORF">J0S82_008673</name>
</gene>
<evidence type="ECO:0000256" key="11">
    <source>
        <dbReference type="ARBA" id="ARBA00055618"/>
    </source>
</evidence>
<keyword evidence="6" id="KW-0597">Phosphoprotein</keyword>
<keyword evidence="17" id="KW-1185">Reference proteome</keyword>
<dbReference type="GO" id="GO:0005198">
    <property type="term" value="F:structural molecule activity"/>
    <property type="evidence" value="ECO:0007669"/>
    <property type="project" value="InterPro"/>
</dbReference>
<evidence type="ECO:0000256" key="13">
    <source>
        <dbReference type="ARBA" id="ARBA00070915"/>
    </source>
</evidence>
<sequence>AVPLSCGALWTLHTMAVTACQGLGFVVSLIGMAGIIAATCMDQWSTQDLYNNPVTAVFNYQGLWRSCVRESSGFTECRGYFTLLGLPGKGLVEDARHARLRGYLGPHRGAPGQGGAIPPPESERKDRKLREQNFLELAGFMFGVRGARQAHTFRSGNSAAGSAGGPRAKAMSTTTYQVVGFLLSVLGLAGCIAATGMDMWSTQDLYDNPVTSVFQYEGLWRSCVRQSSGFTECRPYFTILGLPAMLQAVRALMIVGIVLGVIGLLVSIFALKCIRIGNMEDSAKANMTLTSGIMFIISGVCAIAGVSVFANMLVTNFWMSTANMYTGMGGMVQTVQTRYTFGSALFVGWVAGGLTLIGGVMMCIACRGLVPEETSYKAVSYHASGHNVGYKSGGFKASSGFGPNSQNKKIYNGSTRAEDEAQSPPSKYDYV</sequence>
<evidence type="ECO:0000313" key="17">
    <source>
        <dbReference type="Proteomes" id="UP000700334"/>
    </source>
</evidence>
<evidence type="ECO:0000256" key="7">
    <source>
        <dbReference type="ARBA" id="ARBA00022692"/>
    </source>
</evidence>
<feature type="transmembrane region" description="Helical" evidence="15">
    <location>
        <begin position="12"/>
        <end position="38"/>
    </location>
</feature>
<feature type="compositionally biased region" description="Polar residues" evidence="14">
    <location>
        <begin position="403"/>
        <end position="415"/>
    </location>
</feature>
<evidence type="ECO:0000256" key="12">
    <source>
        <dbReference type="ARBA" id="ARBA00058886"/>
    </source>
</evidence>
<comment type="caution">
    <text evidence="16">The sequence shown here is derived from an EMBL/GenBank/DDBJ whole genome shotgun (WGS) entry which is preliminary data.</text>
</comment>
<evidence type="ECO:0000256" key="14">
    <source>
        <dbReference type="SAM" id="MobiDB-lite"/>
    </source>
</evidence>
<keyword evidence="8" id="KW-0965">Cell junction</keyword>
<dbReference type="Pfam" id="PF00822">
    <property type="entry name" value="PMP22_Claudin"/>
    <property type="match status" value="1"/>
</dbReference>
<dbReference type="PROSITE" id="PS01346">
    <property type="entry name" value="CLAUDIN"/>
    <property type="match status" value="2"/>
</dbReference>
<accession>A0A8J6DK83</accession>
<evidence type="ECO:0000256" key="4">
    <source>
        <dbReference type="ARBA" id="ARBA00022427"/>
    </source>
</evidence>
<comment type="subcellular location">
    <subcellularLocation>
        <location evidence="1">Cell junction</location>
        <location evidence="1">Tight junction</location>
    </subcellularLocation>
    <subcellularLocation>
        <location evidence="2">Cell membrane</location>
        <topology evidence="2">Multi-pass membrane protein</topology>
    </subcellularLocation>
</comment>
<dbReference type="InterPro" id="IPR017974">
    <property type="entry name" value="Claudin_CS"/>
</dbReference>
<evidence type="ECO:0000256" key="3">
    <source>
        <dbReference type="ARBA" id="ARBA00008295"/>
    </source>
</evidence>
<evidence type="ECO:0000256" key="8">
    <source>
        <dbReference type="ARBA" id="ARBA00022949"/>
    </source>
</evidence>
<keyword evidence="10 15" id="KW-0472">Membrane</keyword>
<protein>
    <recommendedName>
        <fullName evidence="13">Claudin-18</fullName>
    </recommendedName>
</protein>
<organism evidence="16 17">
    <name type="scientific">Galemys pyrenaicus</name>
    <name type="common">Iberian desman</name>
    <name type="synonym">Pyrenean desman</name>
    <dbReference type="NCBI Taxonomy" id="202257"/>
    <lineage>
        <taxon>Eukaryota</taxon>
        <taxon>Metazoa</taxon>
        <taxon>Chordata</taxon>
        <taxon>Craniata</taxon>
        <taxon>Vertebrata</taxon>
        <taxon>Euteleostomi</taxon>
        <taxon>Mammalia</taxon>
        <taxon>Eutheria</taxon>
        <taxon>Laurasiatheria</taxon>
        <taxon>Eulipotyphla</taxon>
        <taxon>Talpidae</taxon>
        <taxon>Galemys</taxon>
    </lineage>
</organism>
<evidence type="ECO:0000256" key="1">
    <source>
        <dbReference type="ARBA" id="ARBA00004435"/>
    </source>
</evidence>
<keyword evidence="4" id="KW-0796">Tight junction</keyword>
<dbReference type="AlphaFoldDB" id="A0A8J6DK83"/>
<dbReference type="GO" id="GO:0005886">
    <property type="term" value="C:plasma membrane"/>
    <property type="evidence" value="ECO:0007669"/>
    <property type="project" value="UniProtKB-SubCell"/>
</dbReference>
<dbReference type="PANTHER" id="PTHR12002">
    <property type="entry name" value="CLAUDIN"/>
    <property type="match status" value="1"/>
</dbReference>
<dbReference type="Proteomes" id="UP000700334">
    <property type="component" value="Unassembled WGS sequence"/>
</dbReference>
<keyword evidence="7 15" id="KW-0812">Transmembrane</keyword>
<name>A0A8J6DK83_GALPY</name>